<gene>
    <name evidence="3" type="ORF">F3N42_04560</name>
</gene>
<evidence type="ECO:0000259" key="2">
    <source>
        <dbReference type="Pfam" id="PF22106"/>
    </source>
</evidence>
<evidence type="ECO:0000313" key="4">
    <source>
        <dbReference type="Proteomes" id="UP000325372"/>
    </source>
</evidence>
<keyword evidence="4" id="KW-1185">Reference proteome</keyword>
<dbReference type="Gene3D" id="3.90.930.50">
    <property type="match status" value="1"/>
</dbReference>
<evidence type="ECO:0000313" key="3">
    <source>
        <dbReference type="EMBL" id="KAA9132502.1"/>
    </source>
</evidence>
<dbReference type="RefSeq" id="WP_150863212.1">
    <property type="nucleotide sequence ID" value="NZ_VYXP01000003.1"/>
</dbReference>
<comment type="caution">
    <text evidence="3">The sequence shown here is derived from an EMBL/GenBank/DDBJ whole genome shotgun (WGS) entry which is preliminary data.</text>
</comment>
<organism evidence="3 4">
    <name type="scientific">Marinihelvus fidelis</name>
    <dbReference type="NCBI Taxonomy" id="2613842"/>
    <lineage>
        <taxon>Bacteria</taxon>
        <taxon>Pseudomonadati</taxon>
        <taxon>Pseudomonadota</taxon>
        <taxon>Gammaproteobacteria</taxon>
        <taxon>Chromatiales</taxon>
        <taxon>Wenzhouxiangellaceae</taxon>
        <taxon>Marinihelvus</taxon>
    </lineage>
</organism>
<dbReference type="Pfam" id="PF09836">
    <property type="entry name" value="DUF2063"/>
    <property type="match status" value="1"/>
</dbReference>
<accession>A0A5N0TBW2</accession>
<name>A0A5N0TBW2_9GAMM</name>
<evidence type="ECO:0000259" key="1">
    <source>
        <dbReference type="Pfam" id="PF09836"/>
    </source>
</evidence>
<feature type="domain" description="Putative DNA-binding" evidence="1">
    <location>
        <begin position="10"/>
        <end position="93"/>
    </location>
</feature>
<dbReference type="InterPro" id="IPR018640">
    <property type="entry name" value="DUF2063"/>
</dbReference>
<dbReference type="InterPro" id="IPR054098">
    <property type="entry name" value="NGO1945-like_C"/>
</dbReference>
<dbReference type="AlphaFoldDB" id="A0A5N0TBW2"/>
<sequence length="254" mass="29011">MAERLAQQLNDFAAHVRSPHLHPPPDDVEDRRMAIYRDLYRRNLASFIEGSFPVLYRLLDEDKWRTLIRDFSDTHRCQTPLFPEIPREFLRYLQDERGEQPDDPPFLLELAHYEWVELALDLDPQDLEAIPAQADGDLVDGVPVLSPLAWPLAYRYPVHEIRPEFQPDSPPAEPTLLLVYRDRGDRVRFTRLNPLTAGLLAELQANPDHTGRQAITAVARANGHPDPDAMVEAGTRLLGGLRERDVILGARPDP</sequence>
<reference evidence="3 4" key="1">
    <citation type="submission" date="2019-09" db="EMBL/GenBank/DDBJ databases">
        <title>Wenzhouxiangella sp. Genome sequencing and assembly.</title>
        <authorList>
            <person name="Zhang R."/>
        </authorList>
    </citation>
    <scope>NUCLEOTIDE SEQUENCE [LARGE SCALE GENOMIC DNA]</scope>
    <source>
        <strain evidence="3 4">W260</strain>
    </source>
</reference>
<dbReference type="InterPro" id="IPR044922">
    <property type="entry name" value="DUF2063_N_sf"/>
</dbReference>
<dbReference type="Gene3D" id="1.10.150.690">
    <property type="entry name" value="DUF2063"/>
    <property type="match status" value="1"/>
</dbReference>
<feature type="domain" description="NGO1945-like C-terminal" evidence="2">
    <location>
        <begin position="146"/>
        <end position="241"/>
    </location>
</feature>
<dbReference type="Pfam" id="PF22106">
    <property type="entry name" value="NGO1945_C"/>
    <property type="match status" value="1"/>
</dbReference>
<protein>
    <submittedName>
        <fullName evidence="3">DUF2063 domain-containing protein</fullName>
    </submittedName>
</protein>
<dbReference type="Proteomes" id="UP000325372">
    <property type="component" value="Unassembled WGS sequence"/>
</dbReference>
<proteinExistence type="predicted"/>
<dbReference type="EMBL" id="VYXP01000003">
    <property type="protein sequence ID" value="KAA9132502.1"/>
    <property type="molecule type" value="Genomic_DNA"/>
</dbReference>